<name>A0A3B1CYI1_9ZZZZ</name>
<proteinExistence type="predicted"/>
<gene>
    <name evidence="1" type="ORF">MNBD_NITROSPIRAE01-1340</name>
</gene>
<dbReference type="AlphaFoldDB" id="A0A3B1CYI1"/>
<accession>A0A3B1CYI1</accession>
<sequence>MSCSPRLAPSPSLINPASDLQTPLTSGEKFWWACRFKLSWNQKTEPDMGVDLLLAQAVMGPILESIEDRLLFWRFHRRAAPDDSGHQFSFLFYSDATALQEINAEIQKNPTLHQALKKKIVERATCDNNTSGARRPEISAMSDASWSPALQKHWPAFIMGVSRLWLGLINEALSDLPPHEGNFDKKLEQIRKAEKTINMMWYKEGQHAFFHHLSAVFGYEPLLIKNVVRF</sequence>
<reference evidence="1" key="1">
    <citation type="submission" date="2018-06" db="EMBL/GenBank/DDBJ databases">
        <authorList>
            <person name="Zhirakovskaya E."/>
        </authorList>
    </citation>
    <scope>NUCLEOTIDE SEQUENCE</scope>
</reference>
<organism evidence="1">
    <name type="scientific">hydrothermal vent metagenome</name>
    <dbReference type="NCBI Taxonomy" id="652676"/>
    <lineage>
        <taxon>unclassified sequences</taxon>
        <taxon>metagenomes</taxon>
        <taxon>ecological metagenomes</taxon>
    </lineage>
</organism>
<dbReference type="EMBL" id="UOGF01000052">
    <property type="protein sequence ID" value="VAX29553.1"/>
    <property type="molecule type" value="Genomic_DNA"/>
</dbReference>
<evidence type="ECO:0000313" key="1">
    <source>
        <dbReference type="EMBL" id="VAX29553.1"/>
    </source>
</evidence>
<protein>
    <submittedName>
        <fullName evidence="1">Uncharacterized protein</fullName>
    </submittedName>
</protein>